<protein>
    <recommendedName>
        <fullName evidence="3">Lipocalin-like domain-containing protein</fullName>
    </recommendedName>
</protein>
<sequence length="142" mass="15577">MSVEKMYAGFLGEWQLEPARSHFGQGEAPVAGGYTISESREGLVFVISWQDGEGKDHSFSFTGIPDGEARPFAGDDLIDSMSVSAPTESELTSRAFYKGRELMTAKRVLMEDGAVMEITQSVLLPDGSQPANLARYRRKLHS</sequence>
<evidence type="ECO:0000313" key="1">
    <source>
        <dbReference type="EMBL" id="MFC4346988.1"/>
    </source>
</evidence>
<comment type="caution">
    <text evidence="1">The sequence shown here is derived from an EMBL/GenBank/DDBJ whole genome shotgun (WGS) entry which is preliminary data.</text>
</comment>
<keyword evidence="2" id="KW-1185">Reference proteome</keyword>
<evidence type="ECO:0000313" key="2">
    <source>
        <dbReference type="Proteomes" id="UP001595776"/>
    </source>
</evidence>
<accession>A0ABV8U725</accession>
<name>A0ABV8U725_9PROT</name>
<reference evidence="2" key="1">
    <citation type="journal article" date="2019" name="Int. J. Syst. Evol. Microbiol.">
        <title>The Global Catalogue of Microorganisms (GCM) 10K type strain sequencing project: providing services to taxonomists for standard genome sequencing and annotation.</title>
        <authorList>
            <consortium name="The Broad Institute Genomics Platform"/>
            <consortium name="The Broad Institute Genome Sequencing Center for Infectious Disease"/>
            <person name="Wu L."/>
            <person name="Ma J."/>
        </authorList>
    </citation>
    <scope>NUCLEOTIDE SEQUENCE [LARGE SCALE GENOMIC DNA]</scope>
    <source>
        <strain evidence="2">CGMCC 1.15304</strain>
    </source>
</reference>
<evidence type="ECO:0008006" key="3">
    <source>
        <dbReference type="Google" id="ProtNLM"/>
    </source>
</evidence>
<gene>
    <name evidence="1" type="ORF">ACFO5Q_03950</name>
</gene>
<organism evidence="1 2">
    <name type="scientific">Kordiimonas lipolytica</name>
    <dbReference type="NCBI Taxonomy" id="1662421"/>
    <lineage>
        <taxon>Bacteria</taxon>
        <taxon>Pseudomonadati</taxon>
        <taxon>Pseudomonadota</taxon>
        <taxon>Alphaproteobacteria</taxon>
        <taxon>Kordiimonadales</taxon>
        <taxon>Kordiimonadaceae</taxon>
        <taxon>Kordiimonas</taxon>
    </lineage>
</organism>
<dbReference type="RefSeq" id="WP_068147542.1">
    <property type="nucleotide sequence ID" value="NZ_JBHSCR010000002.1"/>
</dbReference>
<dbReference type="Proteomes" id="UP001595776">
    <property type="component" value="Unassembled WGS sequence"/>
</dbReference>
<proteinExistence type="predicted"/>
<dbReference type="EMBL" id="JBHSCR010000002">
    <property type="protein sequence ID" value="MFC4346988.1"/>
    <property type="molecule type" value="Genomic_DNA"/>
</dbReference>